<name>A0A0V0ZHK9_9BILA</name>
<keyword evidence="2" id="KW-1185">Reference proteome</keyword>
<proteinExistence type="predicted"/>
<evidence type="ECO:0000313" key="1">
    <source>
        <dbReference type="EMBL" id="KRY11915.1"/>
    </source>
</evidence>
<accession>A0A0V0ZHK9</accession>
<comment type="caution">
    <text evidence="1">The sequence shown here is derived from an EMBL/GenBank/DDBJ whole genome shotgun (WGS) entry which is preliminary data.</text>
</comment>
<reference evidence="1 2" key="1">
    <citation type="submission" date="2015-01" db="EMBL/GenBank/DDBJ databases">
        <title>Evolution of Trichinella species and genotypes.</title>
        <authorList>
            <person name="Korhonen P.K."/>
            <person name="Edoardo P."/>
            <person name="Giuseppe L.R."/>
            <person name="Gasser R.B."/>
        </authorList>
    </citation>
    <scope>NUCLEOTIDE SEQUENCE [LARGE SCALE GENOMIC DNA]</scope>
    <source>
        <strain evidence="1">ISS2496</strain>
    </source>
</reference>
<organism evidence="1 2">
    <name type="scientific">Trichinella patagoniensis</name>
    <dbReference type="NCBI Taxonomy" id="990121"/>
    <lineage>
        <taxon>Eukaryota</taxon>
        <taxon>Metazoa</taxon>
        <taxon>Ecdysozoa</taxon>
        <taxon>Nematoda</taxon>
        <taxon>Enoplea</taxon>
        <taxon>Dorylaimia</taxon>
        <taxon>Trichinellida</taxon>
        <taxon>Trichinellidae</taxon>
        <taxon>Trichinella</taxon>
    </lineage>
</organism>
<dbReference type="AlphaFoldDB" id="A0A0V0ZHK9"/>
<dbReference type="Proteomes" id="UP000054783">
    <property type="component" value="Unassembled WGS sequence"/>
</dbReference>
<gene>
    <name evidence="1" type="ORF">T12_14715</name>
</gene>
<sequence length="42" mass="4843">MLATQLCQLAVDCIIIDIQTHSKAEETRQTRFQRNDGHTLRS</sequence>
<evidence type="ECO:0000313" key="2">
    <source>
        <dbReference type="Proteomes" id="UP000054783"/>
    </source>
</evidence>
<protein>
    <submittedName>
        <fullName evidence="1">Uncharacterized protein</fullName>
    </submittedName>
</protein>
<dbReference type="EMBL" id="JYDQ01000179">
    <property type="protein sequence ID" value="KRY11915.1"/>
    <property type="molecule type" value="Genomic_DNA"/>
</dbReference>